<sequence>MRTLWLAAIIAASGAVNAAAADLQSRVWTKTPATTEAGYSWGGWYVGGNAGGSWGQSNVSNAFVNGTTPIANQQAIAAASPRLNPDGFTGGGQVGYNHQVDRWLFGVEADANYFGLKQSRGFTAPFPAGGSFTTTNSVTSDWLVTLRPRVGYTVDRTLFYATGGLALTELNFASSLTDTTGQNETASLSKTVAGWTIGAGIEHAFTKNWSAKVEYLHTDFGKQSVSAPTFTGPGAATGIIAHDIDLKTNTVRGGLNYHFGGPSVARY</sequence>
<dbReference type="PANTHER" id="PTHR34001:SF3">
    <property type="entry name" value="BLL7405 PROTEIN"/>
    <property type="match status" value="1"/>
</dbReference>
<gene>
    <name evidence="8" type="ORF">A4A58_25160</name>
</gene>
<keyword evidence="3" id="KW-0472">Membrane</keyword>
<protein>
    <recommendedName>
        <fullName evidence="7">Outer membrane protein beta-barrel domain-containing protein</fullName>
    </recommendedName>
</protein>
<dbReference type="OrthoDB" id="9815357at2"/>
<dbReference type="PANTHER" id="PTHR34001">
    <property type="entry name" value="BLL7405 PROTEIN"/>
    <property type="match status" value="1"/>
</dbReference>
<evidence type="ECO:0000259" key="7">
    <source>
        <dbReference type="Pfam" id="PF13505"/>
    </source>
</evidence>
<dbReference type="InterPro" id="IPR051692">
    <property type="entry name" value="OMP-like"/>
</dbReference>
<dbReference type="InterPro" id="IPR011250">
    <property type="entry name" value="OMP/PagP_B-barrel"/>
</dbReference>
<dbReference type="EMBL" id="LVYV01000007">
    <property type="protein sequence ID" value="KZD23892.1"/>
    <property type="molecule type" value="Genomic_DNA"/>
</dbReference>
<dbReference type="GO" id="GO:0009279">
    <property type="term" value="C:cell outer membrane"/>
    <property type="evidence" value="ECO:0007669"/>
    <property type="project" value="UniProtKB-SubCell"/>
</dbReference>
<evidence type="ECO:0000313" key="8">
    <source>
        <dbReference type="EMBL" id="KZD23892.1"/>
    </source>
</evidence>
<dbReference type="Proteomes" id="UP000076574">
    <property type="component" value="Unassembled WGS sequence"/>
</dbReference>
<evidence type="ECO:0000313" key="9">
    <source>
        <dbReference type="Proteomes" id="UP000076574"/>
    </source>
</evidence>
<feature type="signal peptide" evidence="6">
    <location>
        <begin position="1"/>
        <end position="18"/>
    </location>
</feature>
<dbReference type="SUPFAM" id="SSF56925">
    <property type="entry name" value="OMPA-like"/>
    <property type="match status" value="1"/>
</dbReference>
<evidence type="ECO:0000256" key="6">
    <source>
        <dbReference type="SAM" id="SignalP"/>
    </source>
</evidence>
<comment type="similarity">
    <text evidence="5">Belongs to the Omp25/RopB family.</text>
</comment>
<evidence type="ECO:0000256" key="1">
    <source>
        <dbReference type="ARBA" id="ARBA00004442"/>
    </source>
</evidence>
<evidence type="ECO:0000256" key="3">
    <source>
        <dbReference type="ARBA" id="ARBA00023136"/>
    </source>
</evidence>
<comment type="caution">
    <text evidence="8">The sequence shown here is derived from an EMBL/GenBank/DDBJ whole genome shotgun (WGS) entry which is preliminary data.</text>
</comment>
<comment type="subcellular location">
    <subcellularLocation>
        <location evidence="1">Cell outer membrane</location>
    </subcellularLocation>
</comment>
<dbReference type="STRING" id="943830.A4A58_25160"/>
<accession>A0A161SRP4</accession>
<dbReference type="AlphaFoldDB" id="A0A161SRP4"/>
<feature type="domain" description="Outer membrane protein beta-barrel" evidence="7">
    <location>
        <begin position="10"/>
        <end position="259"/>
    </location>
</feature>
<keyword evidence="4" id="KW-0998">Cell outer membrane</keyword>
<dbReference type="Pfam" id="PF13505">
    <property type="entry name" value="OMP_b-brl"/>
    <property type="match status" value="1"/>
</dbReference>
<feature type="chain" id="PRO_5007827490" description="Outer membrane protein beta-barrel domain-containing protein" evidence="6">
    <location>
        <begin position="19"/>
        <end position="267"/>
    </location>
</feature>
<organism evidence="8 9">
    <name type="scientific">Tardiphaga robiniae</name>
    <dbReference type="NCBI Taxonomy" id="943830"/>
    <lineage>
        <taxon>Bacteria</taxon>
        <taxon>Pseudomonadati</taxon>
        <taxon>Pseudomonadota</taxon>
        <taxon>Alphaproteobacteria</taxon>
        <taxon>Hyphomicrobiales</taxon>
        <taxon>Nitrobacteraceae</taxon>
        <taxon>Tardiphaga</taxon>
    </lineage>
</organism>
<dbReference type="InterPro" id="IPR027385">
    <property type="entry name" value="Beta-barrel_OMP"/>
</dbReference>
<proteinExistence type="inferred from homology"/>
<keyword evidence="9" id="KW-1185">Reference proteome</keyword>
<dbReference type="Gene3D" id="2.40.160.20">
    <property type="match status" value="1"/>
</dbReference>
<keyword evidence="2 6" id="KW-0732">Signal</keyword>
<evidence type="ECO:0000256" key="5">
    <source>
        <dbReference type="ARBA" id="ARBA00038306"/>
    </source>
</evidence>
<evidence type="ECO:0000256" key="2">
    <source>
        <dbReference type="ARBA" id="ARBA00022729"/>
    </source>
</evidence>
<evidence type="ECO:0000256" key="4">
    <source>
        <dbReference type="ARBA" id="ARBA00023237"/>
    </source>
</evidence>
<reference evidence="8 9" key="1">
    <citation type="submission" date="2016-03" db="EMBL/GenBank/DDBJ databases">
        <title>Microsymbionts genomes from the relict species Vavilovia formosa (Stev.) Fed.</title>
        <authorList>
            <person name="Kopat V."/>
            <person name="Chirak E."/>
            <person name="Kimeklis A."/>
            <person name="Andronov E."/>
        </authorList>
    </citation>
    <scope>NUCLEOTIDE SEQUENCE [LARGE SCALE GENOMIC DNA]</scope>
    <source>
        <strain evidence="8 9">Vaf07</strain>
    </source>
</reference>
<dbReference type="RefSeq" id="WP_068731746.1">
    <property type="nucleotide sequence ID" value="NZ_LVYV01000007.1"/>
</dbReference>
<name>A0A161SRP4_9BRAD</name>